<keyword evidence="2" id="KW-1185">Reference proteome</keyword>
<gene>
    <name evidence="1" type="ORF">Psch_04088</name>
</gene>
<dbReference type="AlphaFoldDB" id="A0A4Y7R6U1"/>
<name>A0A4Y7R6U1_9FIRM</name>
<evidence type="ECO:0000313" key="2">
    <source>
        <dbReference type="Proteomes" id="UP000298324"/>
    </source>
</evidence>
<evidence type="ECO:0000313" key="1">
    <source>
        <dbReference type="EMBL" id="TEB04361.1"/>
    </source>
</evidence>
<reference evidence="1 2" key="1">
    <citation type="journal article" date="2018" name="Environ. Microbiol.">
        <title>Novel energy conservation strategies and behaviour of Pelotomaculum schinkii driving syntrophic propionate catabolism.</title>
        <authorList>
            <person name="Hidalgo-Ahumada C.A.P."/>
            <person name="Nobu M.K."/>
            <person name="Narihiro T."/>
            <person name="Tamaki H."/>
            <person name="Liu W.T."/>
            <person name="Kamagata Y."/>
            <person name="Stams A.J.M."/>
            <person name="Imachi H."/>
            <person name="Sousa D.Z."/>
        </authorList>
    </citation>
    <scope>NUCLEOTIDE SEQUENCE [LARGE SCALE GENOMIC DNA]</scope>
    <source>
        <strain evidence="1 2">HH</strain>
    </source>
</reference>
<proteinExistence type="predicted"/>
<protein>
    <submittedName>
        <fullName evidence="1">Uncharacterized protein</fullName>
    </submittedName>
</protein>
<dbReference type="EMBL" id="QFGA01000004">
    <property type="protein sequence ID" value="TEB04361.1"/>
    <property type="molecule type" value="Genomic_DNA"/>
</dbReference>
<sequence length="44" mass="5184">MIIHHTGKSCWPFSRNMDLEQENKMFGGAYVIIRFILEKSIIQT</sequence>
<accession>A0A4Y7R6U1</accession>
<organism evidence="1 2">
    <name type="scientific">Pelotomaculum schinkii</name>
    <dbReference type="NCBI Taxonomy" id="78350"/>
    <lineage>
        <taxon>Bacteria</taxon>
        <taxon>Bacillati</taxon>
        <taxon>Bacillota</taxon>
        <taxon>Clostridia</taxon>
        <taxon>Eubacteriales</taxon>
        <taxon>Desulfotomaculaceae</taxon>
        <taxon>Pelotomaculum</taxon>
    </lineage>
</organism>
<comment type="caution">
    <text evidence="1">The sequence shown here is derived from an EMBL/GenBank/DDBJ whole genome shotgun (WGS) entry which is preliminary data.</text>
</comment>
<dbReference type="Proteomes" id="UP000298324">
    <property type="component" value="Unassembled WGS sequence"/>
</dbReference>